<dbReference type="InterPro" id="IPR001173">
    <property type="entry name" value="Glyco_trans_2-like"/>
</dbReference>
<keyword evidence="2 10" id="KW-0328">Glycosyltransferase</keyword>
<dbReference type="EMBL" id="QVOQ01000017">
    <property type="protein sequence ID" value="MCX7579366.1"/>
    <property type="molecule type" value="Genomic_DNA"/>
</dbReference>
<feature type="domain" description="Glycosyltransferase 2-like" evidence="8">
    <location>
        <begin position="7"/>
        <end position="172"/>
    </location>
</feature>
<dbReference type="PANTHER" id="PTHR48090:SF1">
    <property type="entry name" value="PROPHAGE BACTOPRENOL GLUCOSYL TRANSFERASE HOMOLOG"/>
    <property type="match status" value="1"/>
</dbReference>
<keyword evidence="5 7" id="KW-1133">Transmembrane helix</keyword>
<accession>A0A9X3EA29</accession>
<reference evidence="9" key="1">
    <citation type="submission" date="2018-08" db="EMBL/GenBank/DDBJ databases">
        <title>Draft genome sequences of Leuconostoc spp. and Weissella spp. with biocontrol potential.</title>
        <authorList>
            <person name="Lo R."/>
            <person name="Ho V.T.T."/>
            <person name="Turner M.S."/>
        </authorList>
    </citation>
    <scope>NUCLEOTIDE SEQUENCE</scope>
    <source>
        <strain evidence="9">156</strain>
    </source>
</reference>
<dbReference type="GO" id="GO:0005886">
    <property type="term" value="C:plasma membrane"/>
    <property type="evidence" value="ECO:0007669"/>
    <property type="project" value="TreeGrafter"/>
</dbReference>
<evidence type="ECO:0000256" key="3">
    <source>
        <dbReference type="ARBA" id="ARBA00022679"/>
    </source>
</evidence>
<dbReference type="EC" id="2.4.-.-" evidence="10"/>
<evidence type="ECO:0000313" key="12">
    <source>
        <dbReference type="Proteomes" id="UP001242903"/>
    </source>
</evidence>
<dbReference type="Proteomes" id="UP001242903">
    <property type="component" value="Unassembled WGS sequence"/>
</dbReference>
<dbReference type="Proteomes" id="UP001080333">
    <property type="component" value="Unassembled WGS sequence"/>
</dbReference>
<organism evidence="9 11">
    <name type="scientific">Leuconostoc falkenbergense</name>
    <dbReference type="NCBI Taxonomy" id="2766470"/>
    <lineage>
        <taxon>Bacteria</taxon>
        <taxon>Bacillati</taxon>
        <taxon>Bacillota</taxon>
        <taxon>Bacilli</taxon>
        <taxon>Lactobacillales</taxon>
        <taxon>Lactobacillaceae</taxon>
        <taxon>Leuconostoc</taxon>
    </lineage>
</organism>
<dbReference type="AlphaFoldDB" id="A0A9X3EA29"/>
<feature type="transmembrane region" description="Helical" evidence="7">
    <location>
        <begin position="268"/>
        <end position="293"/>
    </location>
</feature>
<evidence type="ECO:0000256" key="5">
    <source>
        <dbReference type="ARBA" id="ARBA00022989"/>
    </source>
</evidence>
<dbReference type="GO" id="GO:0016757">
    <property type="term" value="F:glycosyltransferase activity"/>
    <property type="evidence" value="ECO:0007669"/>
    <property type="project" value="UniProtKB-KW"/>
</dbReference>
<protein>
    <submittedName>
        <fullName evidence="9 10">Glycosyltransferase</fullName>
        <ecNumber evidence="10">2.4.-.-</ecNumber>
    </submittedName>
</protein>
<dbReference type="EMBL" id="JAUCAQ010000024">
    <property type="protein sequence ID" value="MDM7647248.1"/>
    <property type="molecule type" value="Genomic_DNA"/>
</dbReference>
<reference evidence="10 12" key="2">
    <citation type="submission" date="2023-06" db="EMBL/GenBank/DDBJ databases">
        <title>Draft Genome Sequences of lactic acid bacteria strains isolated from fermented milk products.</title>
        <authorList>
            <person name="Elcheninov A.G."/>
            <person name="Klyukina A."/>
            <person name="Zayulina K.S."/>
            <person name="Gavirova L.A."/>
            <person name="Shcherbakova P.A."/>
            <person name="Shestakov A.I."/>
            <person name="Kublanov I.V."/>
            <person name="Kochetkova T.V."/>
        </authorList>
    </citation>
    <scope>NUCLEOTIDE SEQUENCE [LARGE SCALE GENOMIC DNA]</scope>
    <source>
        <strain evidence="10 12">TOM.81</strain>
    </source>
</reference>
<dbReference type="Gene3D" id="3.90.550.10">
    <property type="entry name" value="Spore Coat Polysaccharide Biosynthesis Protein SpsA, Chain A"/>
    <property type="match status" value="1"/>
</dbReference>
<proteinExistence type="predicted"/>
<dbReference type="RefSeq" id="WP_114666800.1">
    <property type="nucleotide sequence ID" value="NZ_BMBR01000007.1"/>
</dbReference>
<gene>
    <name evidence="9" type="ORF">D0502_08240</name>
    <name evidence="10" type="ORF">QUE93_09500</name>
</gene>
<dbReference type="InterPro" id="IPR050256">
    <property type="entry name" value="Glycosyltransferase_2"/>
</dbReference>
<name>A0A9X3EA29_9LACO</name>
<evidence type="ECO:0000313" key="11">
    <source>
        <dbReference type="Proteomes" id="UP001080333"/>
    </source>
</evidence>
<keyword evidence="6 7" id="KW-0472">Membrane</keyword>
<evidence type="ECO:0000259" key="8">
    <source>
        <dbReference type="Pfam" id="PF00535"/>
    </source>
</evidence>
<dbReference type="CDD" id="cd04187">
    <property type="entry name" value="DPM1_like_bac"/>
    <property type="match status" value="1"/>
</dbReference>
<keyword evidence="3 10" id="KW-0808">Transferase</keyword>
<keyword evidence="4 7" id="KW-0812">Transmembrane</keyword>
<dbReference type="SUPFAM" id="SSF53448">
    <property type="entry name" value="Nucleotide-diphospho-sugar transferases"/>
    <property type="match status" value="1"/>
</dbReference>
<evidence type="ECO:0000256" key="2">
    <source>
        <dbReference type="ARBA" id="ARBA00022676"/>
    </source>
</evidence>
<evidence type="ECO:0000313" key="10">
    <source>
        <dbReference type="EMBL" id="MDM7647248.1"/>
    </source>
</evidence>
<comment type="subcellular location">
    <subcellularLocation>
        <location evidence="1">Membrane</location>
        <topology evidence="1">Multi-pass membrane protein</topology>
    </subcellularLocation>
</comment>
<evidence type="ECO:0000313" key="9">
    <source>
        <dbReference type="EMBL" id="MCX7579366.1"/>
    </source>
</evidence>
<sequence>MSKKLVIVIPAYNEEPVIEKTTAILLSILYKLINDDKINAESKILYVDDGSKDNTWSMIEKLHEQDGHVVGAKLAHNAGHQNALIAGVEIARDSDYIVSIDADLQDDPNAIIEMVNQANNGKNVVFGIRNNRDSDTWFKKTTAGAFYKVMNLLGVESIPNHADFRLIDQRVIQAFLSYPEREMFLRGIFPQIGFQQGKVFYARAEREAGETKYPLRKMLSFAMDGITSFSIVPIKMIRNSGLIIAFISFLFMIWAVVGRLFGHTTLGWPSIIISIWLFGGLQLVALGVIGEYIGRIFMEVKHRPRYVLDVTNYSQEGEDV</sequence>
<evidence type="ECO:0000256" key="1">
    <source>
        <dbReference type="ARBA" id="ARBA00004141"/>
    </source>
</evidence>
<evidence type="ECO:0000256" key="7">
    <source>
        <dbReference type="SAM" id="Phobius"/>
    </source>
</evidence>
<feature type="transmembrane region" description="Helical" evidence="7">
    <location>
        <begin position="242"/>
        <end position="262"/>
    </location>
</feature>
<keyword evidence="12" id="KW-1185">Reference proteome</keyword>
<comment type="caution">
    <text evidence="9">The sequence shown here is derived from an EMBL/GenBank/DDBJ whole genome shotgun (WGS) entry which is preliminary data.</text>
</comment>
<dbReference type="PANTHER" id="PTHR48090">
    <property type="entry name" value="UNDECAPRENYL-PHOSPHATE 4-DEOXY-4-FORMAMIDO-L-ARABINOSE TRANSFERASE-RELATED"/>
    <property type="match status" value="1"/>
</dbReference>
<evidence type="ECO:0000256" key="4">
    <source>
        <dbReference type="ARBA" id="ARBA00022692"/>
    </source>
</evidence>
<dbReference type="InterPro" id="IPR029044">
    <property type="entry name" value="Nucleotide-diphossugar_trans"/>
</dbReference>
<dbReference type="Pfam" id="PF00535">
    <property type="entry name" value="Glycos_transf_2"/>
    <property type="match status" value="1"/>
</dbReference>
<evidence type="ECO:0000256" key="6">
    <source>
        <dbReference type="ARBA" id="ARBA00023136"/>
    </source>
</evidence>